<dbReference type="Proteomes" id="UP000509126">
    <property type="component" value="Chromosome"/>
</dbReference>
<accession>A0A6N1MVF2</accession>
<dbReference type="EMBL" id="CP054803">
    <property type="protein sequence ID" value="QKU21737.1"/>
    <property type="molecule type" value="Genomic_DNA"/>
</dbReference>
<sequence>MKNRFYLACFRDNVGSNVSFQCKEFKGYHTDIDQAHECTLEEAQWEFNHAREYDLPLSADHVDALAVWKVDHQYIPNKTQPFTDIHNTYVAFEEGIWDGNDVYWLISENQNTSTDFDQAYVMGAEKAKKLSSRFVVIPFDLANKSKRRTFDFRKVDKRTMVQGAGLITPIHLKKASRRNPNPMTRFNCPECGKINWQHNPYDFDGCNHCCHGWSGVV</sequence>
<name>A0A6N1MVF2_ACILW</name>
<protein>
    <submittedName>
        <fullName evidence="1">Uncharacterized protein</fullName>
    </submittedName>
</protein>
<dbReference type="RefSeq" id="WP_174894461.1">
    <property type="nucleotide sequence ID" value="NZ_CP054803.1"/>
</dbReference>
<evidence type="ECO:0000313" key="2">
    <source>
        <dbReference type="Proteomes" id="UP000509126"/>
    </source>
</evidence>
<evidence type="ECO:0000313" key="1">
    <source>
        <dbReference type="EMBL" id="QKU21737.1"/>
    </source>
</evidence>
<dbReference type="AlphaFoldDB" id="A0A6N1MVF2"/>
<proteinExistence type="predicted"/>
<reference evidence="1 2" key="1">
    <citation type="submission" date="2019-11" db="EMBL/GenBank/DDBJ databases">
        <title>FDA dAtabase for Regulatory Grade micrObial Sequences (FDA-ARGOS): Supporting development and validation of Infectious Disease Dx tests.</title>
        <authorList>
            <person name="Patel R."/>
            <person name="Rucinski S."/>
            <person name="Tallon L."/>
            <person name="Sadzewicz L."/>
            <person name="Vavikolanu K."/>
            <person name="Mehta A."/>
            <person name="Aluvathingal J."/>
            <person name="Nadendla S."/>
            <person name="Nandy P."/>
            <person name="Geyer C."/>
            <person name="Yan Y."/>
            <person name="Sichtig H."/>
        </authorList>
    </citation>
    <scope>NUCLEOTIDE SEQUENCE [LARGE SCALE GENOMIC DNA]</scope>
    <source>
        <strain evidence="1 2">FDAARGOS_557</strain>
    </source>
</reference>
<organism evidence="1 2">
    <name type="scientific">Acinetobacter lwoffii</name>
    <dbReference type="NCBI Taxonomy" id="28090"/>
    <lineage>
        <taxon>Bacteria</taxon>
        <taxon>Pseudomonadati</taxon>
        <taxon>Pseudomonadota</taxon>
        <taxon>Gammaproteobacteria</taxon>
        <taxon>Moraxellales</taxon>
        <taxon>Moraxellaceae</taxon>
        <taxon>Acinetobacter</taxon>
    </lineage>
</organism>
<gene>
    <name evidence="1" type="ORF">FOB19_10190</name>
</gene>